<evidence type="ECO:0000313" key="1">
    <source>
        <dbReference type="EMBL" id="MDO5457196.1"/>
    </source>
</evidence>
<accession>A0AA43UC11</accession>
<dbReference type="InterPro" id="IPR038495">
    <property type="entry name" value="ATPase_E_C"/>
</dbReference>
<name>A0AA43UC11_9LACT</name>
<evidence type="ECO:0008006" key="3">
    <source>
        <dbReference type="Google" id="ProtNLM"/>
    </source>
</evidence>
<dbReference type="Gene3D" id="3.30.2320.30">
    <property type="entry name" value="ATP synthase, E subunit, C-terminal"/>
    <property type="match status" value="1"/>
</dbReference>
<gene>
    <name evidence="1" type="ORF">Q4F26_02540</name>
</gene>
<keyword evidence="2" id="KW-1185">Reference proteome</keyword>
<protein>
    <recommendedName>
        <fullName evidence="3">V-type ATP synthase subunit E</fullName>
    </recommendedName>
</protein>
<comment type="caution">
    <text evidence="1">The sequence shown here is derived from an EMBL/GenBank/DDBJ whole genome shotgun (WGS) entry which is preliminary data.</text>
</comment>
<organism evidence="1 2">
    <name type="scientific">Atopococcus tabaci</name>
    <dbReference type="NCBI Taxonomy" id="269774"/>
    <lineage>
        <taxon>Bacteria</taxon>
        <taxon>Bacillati</taxon>
        <taxon>Bacillota</taxon>
        <taxon>Bacilli</taxon>
        <taxon>Lactobacillales</taxon>
        <taxon>Carnobacteriaceae</taxon>
        <taxon>Atopococcus</taxon>
    </lineage>
</organism>
<sequence>MKDIENLRSGVIEKITRHGDEKVEAKEQEINEELAAYSAQSDLVKERDFERITQKYNSLLTQNKQSYKNEKRNNLLGVKEGIIGEVIQEALAKLQLFEEEQLVPFIEQALSQIDGNKPHTIQFGDQTIDKISEELLDRLKAENIELIISDQTIQRSSGFIVEQDGIEYNYIFEDLIKEIEPELKVDISKEVF</sequence>
<dbReference type="Proteomes" id="UP001171751">
    <property type="component" value="Unassembled WGS sequence"/>
</dbReference>
<dbReference type="AlphaFoldDB" id="A0AA43UC11"/>
<evidence type="ECO:0000313" key="2">
    <source>
        <dbReference type="Proteomes" id="UP001171751"/>
    </source>
</evidence>
<proteinExistence type="predicted"/>
<dbReference type="EMBL" id="JAUNQW010000007">
    <property type="protein sequence ID" value="MDO5457196.1"/>
    <property type="molecule type" value="Genomic_DNA"/>
</dbReference>
<reference evidence="1" key="1">
    <citation type="submission" date="2023-07" db="EMBL/GenBank/DDBJ databases">
        <title>Between Cages and Wild: Unraveling the Impact of Captivity on Animal Microbiomes and Antimicrobial Resistance.</title>
        <authorList>
            <person name="Schmartz G.P."/>
            <person name="Rehner J."/>
            <person name="Schuff M.J."/>
            <person name="Becker S.L."/>
            <person name="Kravczyk M."/>
            <person name="Gurevich A."/>
            <person name="Francke R."/>
            <person name="Mueller R."/>
            <person name="Keller V."/>
            <person name="Keller A."/>
        </authorList>
    </citation>
    <scope>NUCLEOTIDE SEQUENCE</scope>
    <source>
        <strain evidence="1">S39M_St_73</strain>
    </source>
</reference>
<dbReference type="SUPFAM" id="SSF160527">
    <property type="entry name" value="V-type ATPase subunit E-like"/>
    <property type="match status" value="1"/>
</dbReference>